<dbReference type="Gene3D" id="2.40.70.10">
    <property type="entry name" value="Acid Proteases"/>
    <property type="match status" value="1"/>
</dbReference>
<gene>
    <name evidence="1" type="ORF">CODIS_36300</name>
</gene>
<dbReference type="InterPro" id="IPR001969">
    <property type="entry name" value="Aspartic_peptidase_AS"/>
</dbReference>
<evidence type="ECO:0008006" key="3">
    <source>
        <dbReference type="Google" id="ProtNLM"/>
    </source>
</evidence>
<keyword evidence="2" id="KW-1185">Reference proteome</keyword>
<protein>
    <recommendedName>
        <fullName evidence="3">Aspartyl protease</fullName>
    </recommendedName>
</protein>
<dbReference type="InterPro" id="IPR011969">
    <property type="entry name" value="Clan_AA_Asp_peptidase_C"/>
</dbReference>
<dbReference type="CDD" id="cd05483">
    <property type="entry name" value="retropepsin_like_bacteria"/>
    <property type="match status" value="1"/>
</dbReference>
<dbReference type="SUPFAM" id="SSF50630">
    <property type="entry name" value="Acid proteases"/>
    <property type="match status" value="1"/>
</dbReference>
<dbReference type="GO" id="GO:0004190">
    <property type="term" value="F:aspartic-type endopeptidase activity"/>
    <property type="evidence" value="ECO:0007669"/>
    <property type="project" value="InterPro"/>
</dbReference>
<accession>A0A7Z1ADN5</accession>
<dbReference type="AlphaFoldDB" id="A0A7Z1ADN5"/>
<proteinExistence type="predicted"/>
<organism evidence="1 2">
    <name type="scientific">Candidatus Thiodiazotropha endolucinida</name>
    <dbReference type="NCBI Taxonomy" id="1655433"/>
    <lineage>
        <taxon>Bacteria</taxon>
        <taxon>Pseudomonadati</taxon>
        <taxon>Pseudomonadota</taxon>
        <taxon>Gammaproteobacteria</taxon>
        <taxon>Chromatiales</taxon>
        <taxon>Sedimenticolaceae</taxon>
        <taxon>Candidatus Thiodiazotropha</taxon>
    </lineage>
</organism>
<reference evidence="1 2" key="1">
    <citation type="submission" date="2016-06" db="EMBL/GenBank/DDBJ databases">
        <title>Genome sequence of endosymbiont of Candidatus Endolucinida thiodiazotropha.</title>
        <authorList>
            <person name="Poehlein A."/>
            <person name="Koenig S."/>
            <person name="Heiden S.E."/>
            <person name="Thuermer A."/>
            <person name="Voget S."/>
            <person name="Daniel R."/>
            <person name="Markert S."/>
            <person name="Gros O."/>
            <person name="Schweder T."/>
        </authorList>
    </citation>
    <scope>NUCLEOTIDE SEQUENCE [LARGE SCALE GENOMIC DNA]</scope>
    <source>
        <strain evidence="1 2">COS</strain>
    </source>
</reference>
<name>A0A7Z1ADN5_9GAMM</name>
<dbReference type="InterPro" id="IPR021109">
    <property type="entry name" value="Peptidase_aspartic_dom_sf"/>
</dbReference>
<dbReference type="EMBL" id="MARB01000027">
    <property type="protein sequence ID" value="ODJ86095.1"/>
    <property type="molecule type" value="Genomic_DNA"/>
</dbReference>
<dbReference type="Pfam" id="PF13975">
    <property type="entry name" value="gag-asp_proteas"/>
    <property type="match status" value="1"/>
</dbReference>
<comment type="caution">
    <text evidence="1">The sequence shown here is derived from an EMBL/GenBank/DDBJ whole genome shotgun (WGS) entry which is preliminary data.</text>
</comment>
<dbReference type="InterPro" id="IPR034122">
    <property type="entry name" value="Retropepsin-like_bacterial"/>
</dbReference>
<sequence>MMWPLAPGVIRQMSERQRFGRWMILAAWLLLLLLLTLLFSQWLNKQKNPNRDLKVTTYDGGKVAVVLQRNRAGHYVAPGRINGIAVTFLLDTGATYVAVSSALADKAGLQRGIATQSRTANGVVRSWLTKIDQLQLGPIEMRDVKATILPSMPDDEVLLGMSFLKHLSLRQQGRELVILPQ</sequence>
<evidence type="ECO:0000313" key="1">
    <source>
        <dbReference type="EMBL" id="ODJ86095.1"/>
    </source>
</evidence>
<dbReference type="GO" id="GO:0006508">
    <property type="term" value="P:proteolysis"/>
    <property type="evidence" value="ECO:0007669"/>
    <property type="project" value="InterPro"/>
</dbReference>
<evidence type="ECO:0000313" key="2">
    <source>
        <dbReference type="Proteomes" id="UP000094769"/>
    </source>
</evidence>
<dbReference type="PROSITE" id="PS00141">
    <property type="entry name" value="ASP_PROTEASE"/>
    <property type="match status" value="1"/>
</dbReference>
<dbReference type="Proteomes" id="UP000094769">
    <property type="component" value="Unassembled WGS sequence"/>
</dbReference>
<dbReference type="NCBIfam" id="TIGR02281">
    <property type="entry name" value="clan_AA_DTGA"/>
    <property type="match status" value="1"/>
</dbReference>